<dbReference type="Proteomes" id="UP000256869">
    <property type="component" value="Unassembled WGS sequence"/>
</dbReference>
<reference evidence="1 2" key="1">
    <citation type="submission" date="2018-07" db="EMBL/GenBank/DDBJ databases">
        <title>Genomic Encyclopedia of Type Strains, Phase III (KMG-III): the genomes of soil and plant-associated and newly described type strains.</title>
        <authorList>
            <person name="Whitman W."/>
        </authorList>
    </citation>
    <scope>NUCLEOTIDE SEQUENCE [LARGE SCALE GENOMIC DNA]</scope>
    <source>
        <strain evidence="1 2">CECT 8236</strain>
    </source>
</reference>
<evidence type="ECO:0000313" key="1">
    <source>
        <dbReference type="EMBL" id="RED51133.1"/>
    </source>
</evidence>
<evidence type="ECO:0000313" key="2">
    <source>
        <dbReference type="Proteomes" id="UP000256869"/>
    </source>
</evidence>
<dbReference type="AlphaFoldDB" id="A0A3D9HNQ3"/>
<organism evidence="1 2">
    <name type="scientific">Cohnella lupini</name>
    <dbReference type="NCBI Taxonomy" id="1294267"/>
    <lineage>
        <taxon>Bacteria</taxon>
        <taxon>Bacillati</taxon>
        <taxon>Bacillota</taxon>
        <taxon>Bacilli</taxon>
        <taxon>Bacillales</taxon>
        <taxon>Paenibacillaceae</taxon>
        <taxon>Cohnella</taxon>
    </lineage>
</organism>
<name>A0A3D9HNQ3_9BACL</name>
<gene>
    <name evidence="1" type="ORF">DFP95_1474</name>
</gene>
<dbReference type="RefSeq" id="WP_115996039.1">
    <property type="nucleotide sequence ID" value="NZ_QRDY01000047.1"/>
</dbReference>
<dbReference type="OrthoDB" id="2679810at2"/>
<proteinExistence type="predicted"/>
<keyword evidence="2" id="KW-1185">Reference proteome</keyword>
<comment type="caution">
    <text evidence="1">The sequence shown here is derived from an EMBL/GenBank/DDBJ whole genome shotgun (WGS) entry which is preliminary data.</text>
</comment>
<accession>A0A3D9HNQ3</accession>
<dbReference type="EMBL" id="QRDY01000047">
    <property type="protein sequence ID" value="RED51133.1"/>
    <property type="molecule type" value="Genomic_DNA"/>
</dbReference>
<protein>
    <submittedName>
        <fullName evidence="1">Uncharacterized protein</fullName>
    </submittedName>
</protein>
<sequence length="102" mass="11095">MDQVQLTNLRAIQTKLEDAAEITPQDVQDMAMIVRLYPTMVHRALFGVVSARQQQAAAAADPKPSPIRPTAEQLEAARKAATVNPTPQTIAAYVTLKRQAGE</sequence>